<gene>
    <name evidence="2" type="ORF">RIdsm_03570</name>
</gene>
<feature type="compositionally biased region" description="Acidic residues" evidence="1">
    <location>
        <begin position="245"/>
        <end position="257"/>
    </location>
</feature>
<feature type="compositionally biased region" description="Acidic residues" evidence="1">
    <location>
        <begin position="189"/>
        <end position="199"/>
    </location>
</feature>
<dbReference type="EMBL" id="CP031598">
    <property type="protein sequence ID" value="QEW27751.1"/>
    <property type="molecule type" value="Genomic_DNA"/>
</dbReference>
<feature type="compositionally biased region" description="Basic and acidic residues" evidence="1">
    <location>
        <begin position="21"/>
        <end position="36"/>
    </location>
</feature>
<feature type="compositionally biased region" description="Acidic residues" evidence="1">
    <location>
        <begin position="219"/>
        <end position="233"/>
    </location>
</feature>
<feature type="region of interest" description="Disordered" evidence="1">
    <location>
        <begin position="112"/>
        <end position="200"/>
    </location>
</feature>
<dbReference type="KEGG" id="rid:RIdsm_03570"/>
<dbReference type="RefSeq" id="WP_057816951.1">
    <property type="nucleotide sequence ID" value="NZ_CP031598.1"/>
</dbReference>
<evidence type="ECO:0000256" key="1">
    <source>
        <dbReference type="SAM" id="MobiDB-lite"/>
    </source>
</evidence>
<feature type="compositionally biased region" description="Acidic residues" evidence="1">
    <location>
        <begin position="56"/>
        <end position="68"/>
    </location>
</feature>
<proteinExistence type="predicted"/>
<evidence type="ECO:0000313" key="3">
    <source>
        <dbReference type="Proteomes" id="UP000325785"/>
    </source>
</evidence>
<feature type="compositionally biased region" description="Basic and acidic residues" evidence="1">
    <location>
        <begin position="112"/>
        <end position="138"/>
    </location>
</feature>
<feature type="region of interest" description="Disordered" evidence="1">
    <location>
        <begin position="21"/>
        <end position="79"/>
    </location>
</feature>
<name>A0A5P3AEW4_9RHOB</name>
<sequence length="359" mass="39552">MSDPVTNVEIEDVLSSIRRLVSAEEREEPKRRDEPRTAAQQREAKLVLTPAQRVDEESDDSTEMEIEAPEAQAWDEGRFDGIEDAEIVEARAEETDEDILKDLPHFIRSGIHDRIEEPETGSEKAETAPDEADLGHADDVDDGAADTLAAVRDDWDDLEDDAALVADTAEDGPIAQEEPAPEDLHVADFEDEDEGDTGDIDLKALEARIAGFETAVAEKDEEWEPDGTSDDDYAAGPQSPLPWQDVEEDVTDVDESEANFSAQDAKPDTYLAEDTFEEAAAASTGSDRLAEEEGDNTSPSEAGSWYSEDAVLDEDALRDMVSEIVRQELQGALGERITRNVRKLVRREIHRALTSQGID</sequence>
<dbReference type="Proteomes" id="UP000325785">
    <property type="component" value="Chromosome"/>
</dbReference>
<feature type="region of interest" description="Disordered" evidence="1">
    <location>
        <begin position="213"/>
        <end position="310"/>
    </location>
</feature>
<dbReference type="AlphaFoldDB" id="A0A5P3AEW4"/>
<evidence type="ECO:0000313" key="2">
    <source>
        <dbReference type="EMBL" id="QEW27751.1"/>
    </source>
</evidence>
<organism evidence="2 3">
    <name type="scientific">Roseovarius indicus</name>
    <dbReference type="NCBI Taxonomy" id="540747"/>
    <lineage>
        <taxon>Bacteria</taxon>
        <taxon>Pseudomonadati</taxon>
        <taxon>Pseudomonadota</taxon>
        <taxon>Alphaproteobacteria</taxon>
        <taxon>Rhodobacterales</taxon>
        <taxon>Roseobacteraceae</taxon>
        <taxon>Roseovarius</taxon>
    </lineage>
</organism>
<accession>A0A5P3AEW4</accession>
<dbReference type="OrthoDB" id="7875768at2"/>
<reference evidence="2 3" key="1">
    <citation type="submission" date="2018-08" db="EMBL/GenBank/DDBJ databases">
        <title>Genetic Globetrotter - A new plasmid hitch-hiking vast phylogenetic and geographic distances.</title>
        <authorList>
            <person name="Vollmers J."/>
            <person name="Petersen J."/>
        </authorList>
    </citation>
    <scope>NUCLEOTIDE SEQUENCE [LARGE SCALE GENOMIC DNA]</scope>
    <source>
        <strain evidence="2 3">DSM 26383</strain>
    </source>
</reference>
<protein>
    <submittedName>
        <fullName evidence="2">Uncharacterized protein</fullName>
    </submittedName>
</protein>